<dbReference type="InterPro" id="IPR037923">
    <property type="entry name" value="HTH-like"/>
</dbReference>
<keyword evidence="2" id="KW-0238">DNA-binding</keyword>
<evidence type="ECO:0000313" key="8">
    <source>
        <dbReference type="Proteomes" id="UP001058072"/>
    </source>
</evidence>
<sequence length="291" mass="34221">MSLSYSFLKFKDQTFEDFYLLYCGHQECPSSYSFGPAVRPNYLIHYVLKGKGYYYVNERKYTIEENQGFLIRPKELTFYQADEEEPWTYLWIGFDGSKAETYLKYSGLDEKTYTFSCNDSDLLKSYLDQMMRHDTLSHYNEFSLQGLLFLFFAALAKSAEIPYEEDVEIDNLYISKAIEYIQKNYQNPILVADIANYVSLSRTYLTTIFQQTMHLSPQQFLLKFRITKASELLMNTTLSINTIAHSCGYTDPLAFSKTFKKVTGLTPTQYRKSNTENYYKRDTDPHQKEKM</sequence>
<dbReference type="PRINTS" id="PR00032">
    <property type="entry name" value="HTHARAC"/>
</dbReference>
<proteinExistence type="predicted"/>
<feature type="domain" description="HTH araC/xylS-type" evidence="4">
    <location>
        <begin position="175"/>
        <end position="273"/>
    </location>
</feature>
<evidence type="ECO:0000259" key="4">
    <source>
        <dbReference type="PROSITE" id="PS01124"/>
    </source>
</evidence>
<keyword evidence="3" id="KW-0804">Transcription</keyword>
<reference evidence="6 7" key="1">
    <citation type="submission" date="2021-03" db="EMBL/GenBank/DDBJ databases">
        <title>Comparative Genomics and Metabolomics in the genus Turicibacter.</title>
        <authorList>
            <person name="Maki J."/>
            <person name="Looft T."/>
        </authorList>
    </citation>
    <scope>NUCLEOTIDE SEQUENCE</scope>
    <source>
        <strain evidence="6">ISU324</strain>
        <strain evidence="5 7">MMM721</strain>
    </source>
</reference>
<dbReference type="PANTHER" id="PTHR43280">
    <property type="entry name" value="ARAC-FAMILY TRANSCRIPTIONAL REGULATOR"/>
    <property type="match status" value="1"/>
</dbReference>
<dbReference type="PROSITE" id="PS01124">
    <property type="entry name" value="HTH_ARAC_FAMILY_2"/>
    <property type="match status" value="1"/>
</dbReference>
<dbReference type="InterPro" id="IPR018062">
    <property type="entry name" value="HTH_AraC-typ_CS"/>
</dbReference>
<dbReference type="AlphaFoldDB" id="A0A9Q9CQQ7"/>
<evidence type="ECO:0000256" key="2">
    <source>
        <dbReference type="ARBA" id="ARBA00023125"/>
    </source>
</evidence>
<dbReference type="Proteomes" id="UP001058016">
    <property type="component" value="Chromosome"/>
</dbReference>
<name>A0A9Q9CQQ7_9FIRM</name>
<evidence type="ECO:0000256" key="3">
    <source>
        <dbReference type="ARBA" id="ARBA00023163"/>
    </source>
</evidence>
<dbReference type="Gene3D" id="1.10.10.60">
    <property type="entry name" value="Homeodomain-like"/>
    <property type="match status" value="2"/>
</dbReference>
<dbReference type="Pfam" id="PF02311">
    <property type="entry name" value="AraC_binding"/>
    <property type="match status" value="1"/>
</dbReference>
<dbReference type="InterPro" id="IPR020449">
    <property type="entry name" value="Tscrpt_reg_AraC-type_HTH"/>
</dbReference>
<dbReference type="RefSeq" id="WP_068759370.1">
    <property type="nucleotide sequence ID" value="NZ_CP071249.1"/>
</dbReference>
<evidence type="ECO:0000313" key="7">
    <source>
        <dbReference type="Proteomes" id="UP001058016"/>
    </source>
</evidence>
<dbReference type="GO" id="GO:0043565">
    <property type="term" value="F:sequence-specific DNA binding"/>
    <property type="evidence" value="ECO:0007669"/>
    <property type="project" value="InterPro"/>
</dbReference>
<dbReference type="CDD" id="cd06986">
    <property type="entry name" value="cupin_MmsR-like_N"/>
    <property type="match status" value="1"/>
</dbReference>
<dbReference type="Proteomes" id="UP001058072">
    <property type="component" value="Chromosome"/>
</dbReference>
<dbReference type="SUPFAM" id="SSF51215">
    <property type="entry name" value="Regulatory protein AraC"/>
    <property type="match status" value="1"/>
</dbReference>
<dbReference type="InterPro" id="IPR003313">
    <property type="entry name" value="AraC-bd"/>
</dbReference>
<dbReference type="Gene3D" id="2.60.120.280">
    <property type="entry name" value="Regulatory protein AraC"/>
    <property type="match status" value="1"/>
</dbReference>
<keyword evidence="1" id="KW-0805">Transcription regulation</keyword>
<dbReference type="EMBL" id="CP071249">
    <property type="protein sequence ID" value="UUF05586.1"/>
    <property type="molecule type" value="Genomic_DNA"/>
</dbReference>
<dbReference type="InterPro" id="IPR009057">
    <property type="entry name" value="Homeodomain-like_sf"/>
</dbReference>
<dbReference type="PROSITE" id="PS00041">
    <property type="entry name" value="HTH_ARAC_FAMILY_1"/>
    <property type="match status" value="1"/>
</dbReference>
<organism evidence="6 8">
    <name type="scientific">Turicibacter bilis</name>
    <dbReference type="NCBI Taxonomy" id="2735723"/>
    <lineage>
        <taxon>Bacteria</taxon>
        <taxon>Bacillati</taxon>
        <taxon>Bacillota</taxon>
        <taxon>Erysipelotrichia</taxon>
        <taxon>Erysipelotrichales</taxon>
        <taxon>Turicibacteraceae</taxon>
        <taxon>Turicibacter</taxon>
    </lineage>
</organism>
<dbReference type="GO" id="GO:0003700">
    <property type="term" value="F:DNA-binding transcription factor activity"/>
    <property type="evidence" value="ECO:0007669"/>
    <property type="project" value="InterPro"/>
</dbReference>
<keyword evidence="7" id="KW-1185">Reference proteome</keyword>
<evidence type="ECO:0000313" key="5">
    <source>
        <dbReference type="EMBL" id="UUF05586.1"/>
    </source>
</evidence>
<dbReference type="InterPro" id="IPR018060">
    <property type="entry name" value="HTH_AraC"/>
</dbReference>
<dbReference type="SMART" id="SM00342">
    <property type="entry name" value="HTH_ARAC"/>
    <property type="match status" value="1"/>
</dbReference>
<evidence type="ECO:0000256" key="1">
    <source>
        <dbReference type="ARBA" id="ARBA00023015"/>
    </source>
</evidence>
<dbReference type="SUPFAM" id="SSF46689">
    <property type="entry name" value="Homeodomain-like"/>
    <property type="match status" value="2"/>
</dbReference>
<gene>
    <name evidence="5" type="ORF">J0J69_11040</name>
    <name evidence="6" type="ORF">J0J70_02825</name>
</gene>
<protein>
    <submittedName>
        <fullName evidence="6">AraC family transcriptional regulator</fullName>
    </submittedName>
</protein>
<evidence type="ECO:0000313" key="6">
    <source>
        <dbReference type="EMBL" id="UUF08957.1"/>
    </source>
</evidence>
<dbReference type="PANTHER" id="PTHR43280:SF30">
    <property type="entry name" value="MMSAB OPERON REGULATORY PROTEIN"/>
    <property type="match status" value="1"/>
</dbReference>
<dbReference type="EMBL" id="CP071250">
    <property type="protein sequence ID" value="UUF08957.1"/>
    <property type="molecule type" value="Genomic_DNA"/>
</dbReference>
<accession>A0A9Q9CQQ7</accession>
<dbReference type="Pfam" id="PF12833">
    <property type="entry name" value="HTH_18"/>
    <property type="match status" value="1"/>
</dbReference>